<dbReference type="PIRSF" id="PIRSF035875">
    <property type="entry name" value="RNase_BN"/>
    <property type="match status" value="1"/>
</dbReference>
<protein>
    <submittedName>
        <fullName evidence="7">YihY/virulence factor BrkB family protein</fullName>
    </submittedName>
</protein>
<sequence>MKKRIHNPFKIPLSGWKTILLHVKDEISNDSVDIVSAGVTFYAFLAIFPALTALISIYGLTTDPQQIEAQLSQISAMMPQEAFHLLQKRIENFIAKSPNSLGWGTAIGILFSIWSANKGTKSLFKGIDIAYDTVDDHGFFKQLLLATTFTLGGTILIILCMTLIIGFPAYIQNIGLPERIEHLISWLRWPVLALIVAFFLCLIYQFAPARKRPRMKWVAIGAVLATILWLIASWGFSFYVRNYGSYGEVYGSVSAVVILLLWLFITNFIVLLGAELNSEIMDYVQKDPNAEAPYKRR</sequence>
<feature type="transmembrane region" description="Helical" evidence="6">
    <location>
        <begin position="249"/>
        <end position="272"/>
    </location>
</feature>
<comment type="subcellular location">
    <subcellularLocation>
        <location evidence="1">Cell membrane</location>
        <topology evidence="1">Multi-pass membrane protein</topology>
    </subcellularLocation>
</comment>
<feature type="transmembrane region" description="Helical" evidence="6">
    <location>
        <begin position="143"/>
        <end position="171"/>
    </location>
</feature>
<dbReference type="PANTHER" id="PTHR30213:SF0">
    <property type="entry name" value="UPF0761 MEMBRANE PROTEIN YIHY"/>
    <property type="match status" value="1"/>
</dbReference>
<dbReference type="EMBL" id="JAVRHQ010000016">
    <property type="protein sequence ID" value="MDT0643781.1"/>
    <property type="molecule type" value="Genomic_DNA"/>
</dbReference>
<feature type="transmembrane region" description="Helical" evidence="6">
    <location>
        <begin position="183"/>
        <end position="205"/>
    </location>
</feature>
<accession>A0ABU3CBS8</accession>
<evidence type="ECO:0000256" key="5">
    <source>
        <dbReference type="ARBA" id="ARBA00023136"/>
    </source>
</evidence>
<dbReference type="Proteomes" id="UP001262889">
    <property type="component" value="Unassembled WGS sequence"/>
</dbReference>
<gene>
    <name evidence="7" type="ORF">RM553_13140</name>
</gene>
<keyword evidence="5 6" id="KW-0472">Membrane</keyword>
<name>A0ABU3CBS8_9FLAO</name>
<evidence type="ECO:0000313" key="7">
    <source>
        <dbReference type="EMBL" id="MDT0643781.1"/>
    </source>
</evidence>
<dbReference type="PANTHER" id="PTHR30213">
    <property type="entry name" value="INNER MEMBRANE PROTEIN YHJD"/>
    <property type="match status" value="1"/>
</dbReference>
<dbReference type="RefSeq" id="WP_311535400.1">
    <property type="nucleotide sequence ID" value="NZ_JAVRHQ010000016.1"/>
</dbReference>
<evidence type="ECO:0000256" key="2">
    <source>
        <dbReference type="ARBA" id="ARBA00022475"/>
    </source>
</evidence>
<dbReference type="NCBIfam" id="TIGR00765">
    <property type="entry name" value="yihY_not_rbn"/>
    <property type="match status" value="1"/>
</dbReference>
<keyword evidence="8" id="KW-1185">Reference proteome</keyword>
<evidence type="ECO:0000256" key="3">
    <source>
        <dbReference type="ARBA" id="ARBA00022692"/>
    </source>
</evidence>
<feature type="transmembrane region" description="Helical" evidence="6">
    <location>
        <begin position="217"/>
        <end position="237"/>
    </location>
</feature>
<comment type="caution">
    <text evidence="7">The sequence shown here is derived from an EMBL/GenBank/DDBJ whole genome shotgun (WGS) entry which is preliminary data.</text>
</comment>
<reference evidence="7 8" key="1">
    <citation type="submission" date="2023-09" db="EMBL/GenBank/DDBJ databases">
        <authorList>
            <person name="Rey-Velasco X."/>
        </authorList>
    </citation>
    <scope>NUCLEOTIDE SEQUENCE [LARGE SCALE GENOMIC DNA]</scope>
    <source>
        <strain evidence="7 8">F363</strain>
    </source>
</reference>
<organism evidence="7 8">
    <name type="scientific">Autumnicola tepida</name>
    <dbReference type="NCBI Taxonomy" id="3075595"/>
    <lineage>
        <taxon>Bacteria</taxon>
        <taxon>Pseudomonadati</taxon>
        <taxon>Bacteroidota</taxon>
        <taxon>Flavobacteriia</taxon>
        <taxon>Flavobacteriales</taxon>
        <taxon>Flavobacteriaceae</taxon>
        <taxon>Autumnicola</taxon>
    </lineage>
</organism>
<evidence type="ECO:0000256" key="4">
    <source>
        <dbReference type="ARBA" id="ARBA00022989"/>
    </source>
</evidence>
<dbReference type="Pfam" id="PF03631">
    <property type="entry name" value="Virul_fac_BrkB"/>
    <property type="match status" value="1"/>
</dbReference>
<keyword evidence="3 6" id="KW-0812">Transmembrane</keyword>
<keyword evidence="4 6" id="KW-1133">Transmembrane helix</keyword>
<dbReference type="InterPro" id="IPR017039">
    <property type="entry name" value="Virul_fac_BrkB"/>
</dbReference>
<evidence type="ECO:0000256" key="1">
    <source>
        <dbReference type="ARBA" id="ARBA00004651"/>
    </source>
</evidence>
<evidence type="ECO:0000256" key="6">
    <source>
        <dbReference type="SAM" id="Phobius"/>
    </source>
</evidence>
<evidence type="ECO:0000313" key="8">
    <source>
        <dbReference type="Proteomes" id="UP001262889"/>
    </source>
</evidence>
<proteinExistence type="predicted"/>
<feature type="transmembrane region" description="Helical" evidence="6">
    <location>
        <begin position="39"/>
        <end position="60"/>
    </location>
</feature>
<keyword evidence="2" id="KW-1003">Cell membrane</keyword>